<dbReference type="Gene3D" id="3.30.530.20">
    <property type="match status" value="1"/>
</dbReference>
<evidence type="ECO:0000313" key="1">
    <source>
        <dbReference type="EMBL" id="EAQ13571.1"/>
    </source>
</evidence>
<dbReference type="Proteomes" id="UP000002931">
    <property type="component" value="Unassembled WGS sequence"/>
</dbReference>
<keyword evidence="2" id="KW-1185">Reference proteome</keyword>
<name>A3VDI2_9RHOB</name>
<comment type="caution">
    <text evidence="1">The sequence shown here is derived from an EMBL/GenBank/DDBJ whole genome shotgun (WGS) entry which is preliminary data.</text>
</comment>
<organism evidence="1 2">
    <name type="scientific">Maritimibacter alkaliphilus HTCC2654</name>
    <dbReference type="NCBI Taxonomy" id="314271"/>
    <lineage>
        <taxon>Bacteria</taxon>
        <taxon>Pseudomonadati</taxon>
        <taxon>Pseudomonadota</taxon>
        <taxon>Alphaproteobacteria</taxon>
        <taxon>Rhodobacterales</taxon>
        <taxon>Roseobacteraceae</taxon>
        <taxon>Maritimibacter</taxon>
    </lineage>
</organism>
<dbReference type="InterPro" id="IPR019587">
    <property type="entry name" value="Polyketide_cyclase/dehydratase"/>
</dbReference>
<evidence type="ECO:0000313" key="2">
    <source>
        <dbReference type="Proteomes" id="UP000002931"/>
    </source>
</evidence>
<dbReference type="EMBL" id="AAMT01000004">
    <property type="protein sequence ID" value="EAQ13571.1"/>
    <property type="molecule type" value="Genomic_DNA"/>
</dbReference>
<dbReference type="OrthoDB" id="411301at2"/>
<dbReference type="SUPFAM" id="SSF55961">
    <property type="entry name" value="Bet v1-like"/>
    <property type="match status" value="1"/>
</dbReference>
<dbReference type="Pfam" id="PF10604">
    <property type="entry name" value="Polyketide_cyc2"/>
    <property type="match status" value="1"/>
</dbReference>
<dbReference type="eggNOG" id="COG3427">
    <property type="taxonomic scope" value="Bacteria"/>
</dbReference>
<accession>A3VDI2</accession>
<dbReference type="STRING" id="314271.RB2654_02619"/>
<dbReference type="InterPro" id="IPR023393">
    <property type="entry name" value="START-like_dom_sf"/>
</dbReference>
<dbReference type="AlphaFoldDB" id="A3VDI2"/>
<reference evidence="1 2" key="1">
    <citation type="journal article" date="2010" name="J. Bacteriol.">
        <title>Genome sequences of Pelagibaca bermudensis HTCC2601T and Maritimibacter alkaliphilus HTCC2654T, the type strains of two marine Roseobacter genera.</title>
        <authorList>
            <person name="Thrash J.C."/>
            <person name="Cho J.C."/>
            <person name="Ferriera S."/>
            <person name="Johnson J."/>
            <person name="Vergin K.L."/>
            <person name="Giovannoni S.J."/>
        </authorList>
    </citation>
    <scope>NUCLEOTIDE SEQUENCE [LARGE SCALE GENOMIC DNA]</scope>
    <source>
        <strain evidence="1 2">HTCC2654</strain>
    </source>
</reference>
<dbReference type="RefSeq" id="WP_008328446.1">
    <property type="nucleotide sequence ID" value="NZ_CH902578.1"/>
</dbReference>
<protein>
    <recommendedName>
        <fullName evidence="3">SRPBCC family protein</fullName>
    </recommendedName>
</protein>
<dbReference type="HOGENOM" id="CLU_146051_0_0_5"/>
<gene>
    <name evidence="1" type="ORF">RB2654_02619</name>
</gene>
<sequence>MRYVEQTTIDRSRDRVIAKFDNPENLAKWQEGLVSMTHLSGTPGQAGAKSKLVYQMGSRTIEMVEIIEENALPDRFVAIYEADGMWNRNENHFEETDEGNTEWSMLCEFRPSSLMLRVMATLMPGMFRKQTRQNMDAFRDFVENG</sequence>
<proteinExistence type="predicted"/>
<dbReference type="CDD" id="cd07812">
    <property type="entry name" value="SRPBCC"/>
    <property type="match status" value="1"/>
</dbReference>
<evidence type="ECO:0008006" key="3">
    <source>
        <dbReference type="Google" id="ProtNLM"/>
    </source>
</evidence>